<evidence type="ECO:0000259" key="11">
    <source>
        <dbReference type="PROSITE" id="PS51746"/>
    </source>
</evidence>
<dbReference type="InterPro" id="IPR000719">
    <property type="entry name" value="Prot_kinase_dom"/>
</dbReference>
<dbReference type="SUPFAM" id="SSF56112">
    <property type="entry name" value="Protein kinase-like (PK-like)"/>
    <property type="match status" value="1"/>
</dbReference>
<feature type="transmembrane region" description="Helical" evidence="9">
    <location>
        <begin position="600"/>
        <end position="617"/>
    </location>
</feature>
<dbReference type="SUPFAM" id="SSF81606">
    <property type="entry name" value="PP2C-like"/>
    <property type="match status" value="1"/>
</dbReference>
<evidence type="ECO:0000256" key="9">
    <source>
        <dbReference type="SAM" id="Phobius"/>
    </source>
</evidence>
<evidence type="ECO:0000256" key="5">
    <source>
        <dbReference type="ARBA" id="ARBA00022777"/>
    </source>
</evidence>
<dbReference type="Pfam" id="PF00069">
    <property type="entry name" value="Pkinase"/>
    <property type="match status" value="1"/>
</dbReference>
<dbReference type="Gene3D" id="3.60.40.10">
    <property type="entry name" value="PPM-type phosphatase domain"/>
    <property type="match status" value="1"/>
</dbReference>
<keyword evidence="9" id="KW-1133">Transmembrane helix</keyword>
<evidence type="ECO:0000313" key="13">
    <source>
        <dbReference type="Proteomes" id="UP000811844"/>
    </source>
</evidence>
<dbReference type="SMART" id="SM00332">
    <property type="entry name" value="PP2Cc"/>
    <property type="match status" value="1"/>
</dbReference>
<name>A0ABS5HZG8_9GAMM</name>
<evidence type="ECO:0000313" key="12">
    <source>
        <dbReference type="EMBL" id="MBR9727187.1"/>
    </source>
</evidence>
<evidence type="ECO:0000259" key="10">
    <source>
        <dbReference type="PROSITE" id="PS50011"/>
    </source>
</evidence>
<comment type="caution">
    <text evidence="12">The sequence shown here is derived from an EMBL/GenBank/DDBJ whole genome shotgun (WGS) entry which is preliminary data.</text>
</comment>
<dbReference type="GO" id="GO:0016301">
    <property type="term" value="F:kinase activity"/>
    <property type="evidence" value="ECO:0007669"/>
    <property type="project" value="UniProtKB-KW"/>
</dbReference>
<evidence type="ECO:0000256" key="8">
    <source>
        <dbReference type="ARBA" id="ARBA00048679"/>
    </source>
</evidence>
<keyword evidence="13" id="KW-1185">Reference proteome</keyword>
<dbReference type="SMART" id="SM00220">
    <property type="entry name" value="S_TKc"/>
    <property type="match status" value="1"/>
</dbReference>
<keyword evidence="5 12" id="KW-0418">Kinase</keyword>
<keyword evidence="2" id="KW-0723">Serine/threonine-protein kinase</keyword>
<organism evidence="12 13">
    <name type="scientific">Shewanella intestini</name>
    <dbReference type="NCBI Taxonomy" id="2017544"/>
    <lineage>
        <taxon>Bacteria</taxon>
        <taxon>Pseudomonadati</taxon>
        <taxon>Pseudomonadota</taxon>
        <taxon>Gammaproteobacteria</taxon>
        <taxon>Alteromonadales</taxon>
        <taxon>Shewanellaceae</taxon>
        <taxon>Shewanella</taxon>
    </lineage>
</organism>
<dbReference type="CDD" id="cd00143">
    <property type="entry name" value="PP2Cc"/>
    <property type="match status" value="1"/>
</dbReference>
<dbReference type="SMART" id="SM00331">
    <property type="entry name" value="PP2C_SIG"/>
    <property type="match status" value="1"/>
</dbReference>
<dbReference type="EMBL" id="JAAIKR010000002">
    <property type="protein sequence ID" value="MBR9727187.1"/>
    <property type="molecule type" value="Genomic_DNA"/>
</dbReference>
<proteinExistence type="predicted"/>
<dbReference type="Proteomes" id="UP000811844">
    <property type="component" value="Unassembled WGS sequence"/>
</dbReference>
<keyword evidence="3" id="KW-0808">Transferase</keyword>
<dbReference type="InterPro" id="IPR036457">
    <property type="entry name" value="PPM-type-like_dom_sf"/>
</dbReference>
<dbReference type="Pfam" id="PF13672">
    <property type="entry name" value="PP2C_2"/>
    <property type="match status" value="1"/>
</dbReference>
<comment type="catalytic activity">
    <reaction evidence="7">
        <text>L-threonyl-[protein] + ATP = O-phospho-L-threonyl-[protein] + ADP + H(+)</text>
        <dbReference type="Rhea" id="RHEA:46608"/>
        <dbReference type="Rhea" id="RHEA-COMP:11060"/>
        <dbReference type="Rhea" id="RHEA-COMP:11605"/>
        <dbReference type="ChEBI" id="CHEBI:15378"/>
        <dbReference type="ChEBI" id="CHEBI:30013"/>
        <dbReference type="ChEBI" id="CHEBI:30616"/>
        <dbReference type="ChEBI" id="CHEBI:61977"/>
        <dbReference type="ChEBI" id="CHEBI:456216"/>
        <dbReference type="EC" id="2.7.11.1"/>
    </reaction>
</comment>
<dbReference type="Gene3D" id="1.10.510.10">
    <property type="entry name" value="Transferase(Phosphotransferase) domain 1"/>
    <property type="match status" value="1"/>
</dbReference>
<keyword evidence="4" id="KW-0547">Nucleotide-binding</keyword>
<keyword evidence="9" id="KW-0812">Transmembrane</keyword>
<keyword evidence="9" id="KW-0472">Membrane</keyword>
<feature type="domain" description="Protein kinase" evidence="10">
    <location>
        <begin position="318"/>
        <end position="578"/>
    </location>
</feature>
<dbReference type="PANTHER" id="PTHR24356">
    <property type="entry name" value="SERINE/THREONINE-PROTEIN KINASE"/>
    <property type="match status" value="1"/>
</dbReference>
<dbReference type="PROSITE" id="PS51746">
    <property type="entry name" value="PPM_2"/>
    <property type="match status" value="1"/>
</dbReference>
<dbReference type="InterPro" id="IPR011009">
    <property type="entry name" value="Kinase-like_dom_sf"/>
</dbReference>
<dbReference type="CDD" id="cd14014">
    <property type="entry name" value="STKc_PknB_like"/>
    <property type="match status" value="1"/>
</dbReference>
<dbReference type="PANTHER" id="PTHR24356:SF1">
    <property type="entry name" value="SERINE_THREONINE-PROTEIN KINASE GREATWALL"/>
    <property type="match status" value="1"/>
</dbReference>
<feature type="domain" description="PPM-type phosphatase" evidence="11">
    <location>
        <begin position="50"/>
        <end position="285"/>
    </location>
</feature>
<gene>
    <name evidence="12" type="ORF">G3R48_04145</name>
</gene>
<accession>A0ABS5HZG8</accession>
<keyword evidence="6" id="KW-0067">ATP-binding</keyword>
<dbReference type="PROSITE" id="PS50011">
    <property type="entry name" value="PROTEIN_KINASE_DOM"/>
    <property type="match status" value="1"/>
</dbReference>
<evidence type="ECO:0000256" key="2">
    <source>
        <dbReference type="ARBA" id="ARBA00022527"/>
    </source>
</evidence>
<sequence length="618" mass="68921">MVKAEYQADQIDIAVTNCPQDRVQGYIDDIQSAADTSIAHLTCIQSLALNVGQYSTAGLKPQNEDAIAINIPQGMALTTKGIVSVISDGVSTAEGGAQASRISVSNFIADYYSTPDTWGVQVASTKVLTALNRWLYGLGQDYRDARKGFVCTFSALIFKSCSVHLLHVGDSRVYRFRDGVLTRLSQDHCTQVAQGKAYLTRALGLDVKLDVDYRQVDVQLHDVYVLLTDGIHDVLTDNEISQALQRMMQQASINDCLCEQVCQQLVEKALVCGSDDNLSAQILSVSSLPEQGVDDVYKHLSKRPFPPPLTVGMFMDDYQVTAILYQSQRSQVYKVIDNTGNSYCMKTPSVNYLDDAAYIERFILESWIGKRIQNPHVVSICHVNKPKSSLYYLTEYLSGQTLAQWINDNPCVSIAQVLGLIKQIERGVRAFHRKETLHQDLKPDNIFLTTNGLVKIIDFGSCYIKGIAEISTPLVRDHILGTIDYSAPEIILGYQAGRRADIFSLAVITYEMLTGQLPFGAKLAKCQSRRDYLALKYIPAHQLNPMLPEWIDVVLKKALSIEPCHRYADTAEFLHALTTVNYPVVEKTFIPLMQRNPLRFWQGLSLLLVICLVCIALK</sequence>
<evidence type="ECO:0000256" key="6">
    <source>
        <dbReference type="ARBA" id="ARBA00022840"/>
    </source>
</evidence>
<evidence type="ECO:0000256" key="4">
    <source>
        <dbReference type="ARBA" id="ARBA00022741"/>
    </source>
</evidence>
<protein>
    <recommendedName>
        <fullName evidence="1">non-specific serine/threonine protein kinase</fullName>
        <ecNumber evidence="1">2.7.11.1</ecNumber>
    </recommendedName>
</protein>
<reference evidence="12 13" key="1">
    <citation type="submission" date="2020-02" db="EMBL/GenBank/DDBJ databases">
        <title>Shewanella WXL01 sp. nov., a marine bacterium isolated from green algae in Luhuitou Fringing Reef (Northern South China Sea).</title>
        <authorList>
            <person name="Wang X."/>
        </authorList>
    </citation>
    <scope>NUCLEOTIDE SEQUENCE [LARGE SCALE GENOMIC DNA]</scope>
    <source>
        <strain evidence="12 13">MCCC 1A01895</strain>
    </source>
</reference>
<evidence type="ECO:0000256" key="7">
    <source>
        <dbReference type="ARBA" id="ARBA00047899"/>
    </source>
</evidence>
<comment type="catalytic activity">
    <reaction evidence="8">
        <text>L-seryl-[protein] + ATP = O-phospho-L-seryl-[protein] + ADP + H(+)</text>
        <dbReference type="Rhea" id="RHEA:17989"/>
        <dbReference type="Rhea" id="RHEA-COMP:9863"/>
        <dbReference type="Rhea" id="RHEA-COMP:11604"/>
        <dbReference type="ChEBI" id="CHEBI:15378"/>
        <dbReference type="ChEBI" id="CHEBI:29999"/>
        <dbReference type="ChEBI" id="CHEBI:30616"/>
        <dbReference type="ChEBI" id="CHEBI:83421"/>
        <dbReference type="ChEBI" id="CHEBI:456216"/>
        <dbReference type="EC" id="2.7.11.1"/>
    </reaction>
</comment>
<dbReference type="InterPro" id="IPR050236">
    <property type="entry name" value="Ser_Thr_kinase_AGC"/>
</dbReference>
<dbReference type="EC" id="2.7.11.1" evidence="1"/>
<dbReference type="InterPro" id="IPR001932">
    <property type="entry name" value="PPM-type_phosphatase-like_dom"/>
</dbReference>
<evidence type="ECO:0000256" key="3">
    <source>
        <dbReference type="ARBA" id="ARBA00022679"/>
    </source>
</evidence>
<evidence type="ECO:0000256" key="1">
    <source>
        <dbReference type="ARBA" id="ARBA00012513"/>
    </source>
</evidence>